<dbReference type="AlphaFoldDB" id="F2NPI7"/>
<dbReference type="Gene3D" id="2.60.40.10">
    <property type="entry name" value="Immunoglobulins"/>
    <property type="match status" value="1"/>
</dbReference>
<dbReference type="KEGG" id="mhd:Marky_1753"/>
<evidence type="ECO:0000313" key="2">
    <source>
        <dbReference type="EMBL" id="AEB12488.1"/>
    </source>
</evidence>
<accession>F2NPI7</accession>
<dbReference type="RefSeq" id="WP_013704534.1">
    <property type="nucleotide sequence ID" value="NC_015387.1"/>
</dbReference>
<keyword evidence="1" id="KW-0732">Signal</keyword>
<dbReference type="HOGENOM" id="CLU_103303_0_0_0"/>
<feature type="chain" id="PRO_5003282770" description="Lipoprotein" evidence="1">
    <location>
        <begin position="20"/>
        <end position="207"/>
    </location>
</feature>
<reference evidence="2 3" key="1">
    <citation type="journal article" date="2012" name="Stand. Genomic Sci.">
        <title>Complete genome sequence of the aerobic, heterotroph Marinithermus hydrothermalis type strain (T1(T)) from a deep-sea hydrothermal vent chimney.</title>
        <authorList>
            <person name="Copeland A."/>
            <person name="Gu W."/>
            <person name="Yasawong M."/>
            <person name="Lapidus A."/>
            <person name="Lucas S."/>
            <person name="Deshpande S."/>
            <person name="Pagani I."/>
            <person name="Tapia R."/>
            <person name="Cheng J.F."/>
            <person name="Goodwin L.A."/>
            <person name="Pitluck S."/>
            <person name="Liolios K."/>
            <person name="Ivanova N."/>
            <person name="Mavromatis K."/>
            <person name="Mikhailova N."/>
            <person name="Pati A."/>
            <person name="Chen A."/>
            <person name="Palaniappan K."/>
            <person name="Land M."/>
            <person name="Pan C."/>
            <person name="Brambilla E.M."/>
            <person name="Rohde M."/>
            <person name="Tindall B.J."/>
            <person name="Sikorski J."/>
            <person name="Goker M."/>
            <person name="Detter J.C."/>
            <person name="Bristow J."/>
            <person name="Eisen J.A."/>
            <person name="Markowitz V."/>
            <person name="Hugenholtz P."/>
            <person name="Kyrpides N.C."/>
            <person name="Klenk H.P."/>
            <person name="Woyke T."/>
        </authorList>
    </citation>
    <scope>NUCLEOTIDE SEQUENCE [LARGE SCALE GENOMIC DNA]</scope>
    <source>
        <strain evidence="3">DSM 14884 / JCM 11576 / T1</strain>
    </source>
</reference>
<proteinExistence type="predicted"/>
<dbReference type="OrthoDB" id="32022at2"/>
<dbReference type="STRING" id="869210.Marky_1753"/>
<evidence type="ECO:0000313" key="3">
    <source>
        <dbReference type="Proteomes" id="UP000007030"/>
    </source>
</evidence>
<dbReference type="InterPro" id="IPR013783">
    <property type="entry name" value="Ig-like_fold"/>
</dbReference>
<protein>
    <recommendedName>
        <fullName evidence="4">Lipoprotein</fullName>
    </recommendedName>
</protein>
<dbReference type="Proteomes" id="UP000007030">
    <property type="component" value="Chromosome"/>
</dbReference>
<organism evidence="2 3">
    <name type="scientific">Marinithermus hydrothermalis (strain DSM 14884 / JCM 11576 / T1)</name>
    <dbReference type="NCBI Taxonomy" id="869210"/>
    <lineage>
        <taxon>Bacteria</taxon>
        <taxon>Thermotogati</taxon>
        <taxon>Deinococcota</taxon>
        <taxon>Deinococci</taxon>
        <taxon>Thermales</taxon>
        <taxon>Thermaceae</taxon>
        <taxon>Marinithermus</taxon>
    </lineage>
</organism>
<name>F2NPI7_MARHT</name>
<sequence length="207" mass="22583">MRAHPLLFTFLILSLSGCARPNDAMAPIVGIITPKAGAVTQGQAVTVDGYAFDDHGVTSVTARVVVDGRASEHEVLPESERGKRVVHYRFQVQAEQVGNFELQIIATDTSGQTRTLSMPLVLDNRPPRLELERVELVDENRIRIVGTAQDDVEVDRVVVRYGKVFSRLNLPKGKNVSFFVEVPATTATVIAVDAVGNRTELPATPKP</sequence>
<dbReference type="eggNOG" id="ENOG5032HJ9">
    <property type="taxonomic scope" value="Bacteria"/>
</dbReference>
<evidence type="ECO:0000256" key="1">
    <source>
        <dbReference type="SAM" id="SignalP"/>
    </source>
</evidence>
<gene>
    <name evidence="2" type="ordered locus">Marky_1753</name>
</gene>
<dbReference type="InterPro" id="IPR014756">
    <property type="entry name" value="Ig_E-set"/>
</dbReference>
<keyword evidence="3" id="KW-1185">Reference proteome</keyword>
<dbReference type="PROSITE" id="PS51257">
    <property type="entry name" value="PROKAR_LIPOPROTEIN"/>
    <property type="match status" value="1"/>
</dbReference>
<feature type="signal peptide" evidence="1">
    <location>
        <begin position="1"/>
        <end position="19"/>
    </location>
</feature>
<dbReference type="EMBL" id="CP002630">
    <property type="protein sequence ID" value="AEB12488.1"/>
    <property type="molecule type" value="Genomic_DNA"/>
</dbReference>
<dbReference type="SUPFAM" id="SSF81296">
    <property type="entry name" value="E set domains"/>
    <property type="match status" value="1"/>
</dbReference>
<evidence type="ECO:0008006" key="4">
    <source>
        <dbReference type="Google" id="ProtNLM"/>
    </source>
</evidence>